<dbReference type="AlphaFoldDB" id="A0A2K8KS83"/>
<feature type="domain" description="N-acetyltransferase" evidence="1">
    <location>
        <begin position="29"/>
        <end position="160"/>
    </location>
</feature>
<dbReference type="KEGG" id="rfo:REIFOR_00598"/>
<dbReference type="CDD" id="cd04301">
    <property type="entry name" value="NAT_SF"/>
    <property type="match status" value="1"/>
</dbReference>
<dbReference type="Gene3D" id="3.40.630.30">
    <property type="match status" value="1"/>
</dbReference>
<accession>A0A2K8KS83</accession>
<dbReference type="OrthoDB" id="1858440at2"/>
<gene>
    <name evidence="2" type="ORF">REIFOR_00598</name>
</gene>
<organism evidence="2 3">
    <name type="scientific">Reinekea forsetii</name>
    <dbReference type="NCBI Taxonomy" id="1336806"/>
    <lineage>
        <taxon>Bacteria</taxon>
        <taxon>Pseudomonadati</taxon>
        <taxon>Pseudomonadota</taxon>
        <taxon>Gammaproteobacteria</taxon>
        <taxon>Oceanospirillales</taxon>
        <taxon>Saccharospirillaceae</taxon>
        <taxon>Reinekea</taxon>
    </lineage>
</organism>
<name>A0A2K8KS83_9GAMM</name>
<evidence type="ECO:0000313" key="2">
    <source>
        <dbReference type="EMBL" id="ATX75766.1"/>
    </source>
</evidence>
<dbReference type="Proteomes" id="UP000229757">
    <property type="component" value="Chromosome"/>
</dbReference>
<evidence type="ECO:0000313" key="3">
    <source>
        <dbReference type="Proteomes" id="UP000229757"/>
    </source>
</evidence>
<sequence>MIKFQPLNAAQFDDYRRYFIADYGQEISLNFRVPLAQALVQAETALAESFPAGKAQPGHHLLSIEIDGDTKQNRSAQQIGYFWLTDTEKTHTVFINDFVIFSELRNKGLGRAAIDALERKLKHQGVTQLKLRVAFENTRALALYQAVGFNITGLNMAKTL</sequence>
<dbReference type="InterPro" id="IPR000182">
    <property type="entry name" value="GNAT_dom"/>
</dbReference>
<proteinExistence type="predicted"/>
<dbReference type="RefSeq" id="WP_158524272.1">
    <property type="nucleotide sequence ID" value="NZ_CP011797.1"/>
</dbReference>
<keyword evidence="3" id="KW-1185">Reference proteome</keyword>
<protein>
    <submittedName>
        <fullName evidence="2">N-acetyltransferase, GNAT family</fullName>
    </submittedName>
</protein>
<dbReference type="Pfam" id="PF00583">
    <property type="entry name" value="Acetyltransf_1"/>
    <property type="match status" value="1"/>
</dbReference>
<evidence type="ECO:0000259" key="1">
    <source>
        <dbReference type="PROSITE" id="PS51186"/>
    </source>
</evidence>
<keyword evidence="2" id="KW-0808">Transferase</keyword>
<dbReference type="PROSITE" id="PS51186">
    <property type="entry name" value="GNAT"/>
    <property type="match status" value="1"/>
</dbReference>
<dbReference type="EMBL" id="CP011797">
    <property type="protein sequence ID" value="ATX75766.1"/>
    <property type="molecule type" value="Genomic_DNA"/>
</dbReference>
<reference evidence="2 3" key="1">
    <citation type="journal article" date="2017" name="Environ. Microbiol.">
        <title>Genomic and physiological analyses of 'Reinekea forsetii' reveal a versatile opportunistic lifestyle during spring algae blooms.</title>
        <authorList>
            <person name="Avci B."/>
            <person name="Hahnke R.L."/>
            <person name="Chafee M."/>
            <person name="Fischer T."/>
            <person name="Gruber-Vodicka H."/>
            <person name="Tegetmeyer H.E."/>
            <person name="Harder J."/>
            <person name="Fuchs B.M."/>
            <person name="Amann R.I."/>
            <person name="Teeling H."/>
        </authorList>
    </citation>
    <scope>NUCLEOTIDE SEQUENCE [LARGE SCALE GENOMIC DNA]</scope>
    <source>
        <strain evidence="2 3">Hel1_31_D35</strain>
    </source>
</reference>
<dbReference type="GO" id="GO:0016747">
    <property type="term" value="F:acyltransferase activity, transferring groups other than amino-acyl groups"/>
    <property type="evidence" value="ECO:0007669"/>
    <property type="project" value="InterPro"/>
</dbReference>
<dbReference type="InterPro" id="IPR016181">
    <property type="entry name" value="Acyl_CoA_acyltransferase"/>
</dbReference>
<dbReference type="SUPFAM" id="SSF55729">
    <property type="entry name" value="Acyl-CoA N-acyltransferases (Nat)"/>
    <property type="match status" value="1"/>
</dbReference>